<protein>
    <recommendedName>
        <fullName evidence="2">Transposase IS701-like DDE domain-containing protein</fullName>
    </recommendedName>
</protein>
<dbReference type="PANTHER" id="PTHR33627">
    <property type="entry name" value="TRANSPOSASE"/>
    <property type="match status" value="1"/>
</dbReference>
<gene>
    <name evidence="3" type="ORF">Asi03nite_72840</name>
</gene>
<dbReference type="InterPro" id="IPR039365">
    <property type="entry name" value="IS701-like"/>
</dbReference>
<organism evidence="3 4">
    <name type="scientific">Actinoplanes siamensis</name>
    <dbReference type="NCBI Taxonomy" id="1223317"/>
    <lineage>
        <taxon>Bacteria</taxon>
        <taxon>Bacillati</taxon>
        <taxon>Actinomycetota</taxon>
        <taxon>Actinomycetes</taxon>
        <taxon>Micromonosporales</taxon>
        <taxon>Micromonosporaceae</taxon>
        <taxon>Actinoplanes</taxon>
    </lineage>
</organism>
<dbReference type="PANTHER" id="PTHR33627:SF1">
    <property type="entry name" value="TRANSPOSASE"/>
    <property type="match status" value="1"/>
</dbReference>
<keyword evidence="4" id="KW-1185">Reference proteome</keyword>
<evidence type="ECO:0000259" key="2">
    <source>
        <dbReference type="Pfam" id="PF13546"/>
    </source>
</evidence>
<reference evidence="3" key="1">
    <citation type="submission" date="2021-01" db="EMBL/GenBank/DDBJ databases">
        <title>Whole genome shotgun sequence of Actinoplanes siamensis NBRC 109076.</title>
        <authorList>
            <person name="Komaki H."/>
            <person name="Tamura T."/>
        </authorList>
    </citation>
    <scope>NUCLEOTIDE SEQUENCE</scope>
    <source>
        <strain evidence="3">NBRC 109076</strain>
    </source>
</reference>
<accession>A0A919NEN7</accession>
<dbReference type="InterPro" id="IPR012337">
    <property type="entry name" value="RNaseH-like_sf"/>
</dbReference>
<evidence type="ECO:0000313" key="4">
    <source>
        <dbReference type="Proteomes" id="UP000629619"/>
    </source>
</evidence>
<dbReference type="Proteomes" id="UP000629619">
    <property type="component" value="Unassembled WGS sequence"/>
</dbReference>
<proteinExistence type="predicted"/>
<name>A0A919NEN7_9ACTN</name>
<evidence type="ECO:0000313" key="3">
    <source>
        <dbReference type="EMBL" id="GIF09746.1"/>
    </source>
</evidence>
<comment type="caution">
    <text evidence="3">The sequence shown here is derived from an EMBL/GenBank/DDBJ whole genome shotgun (WGS) entry which is preliminary data.</text>
</comment>
<feature type="compositionally biased region" description="Low complexity" evidence="1">
    <location>
        <begin position="80"/>
        <end position="95"/>
    </location>
</feature>
<dbReference type="SUPFAM" id="SSF53098">
    <property type="entry name" value="Ribonuclease H-like"/>
    <property type="match status" value="1"/>
</dbReference>
<feature type="domain" description="Transposase IS701-like DDE" evidence="2">
    <location>
        <begin position="6"/>
        <end position="132"/>
    </location>
</feature>
<evidence type="ECO:0000256" key="1">
    <source>
        <dbReference type="SAM" id="MobiDB-lite"/>
    </source>
</evidence>
<dbReference type="Pfam" id="PF13546">
    <property type="entry name" value="DDE_5"/>
    <property type="match status" value="1"/>
</dbReference>
<dbReference type="EMBL" id="BOMW01000100">
    <property type="protein sequence ID" value="GIF09746.1"/>
    <property type="molecule type" value="Genomic_DNA"/>
</dbReference>
<sequence>MLPISLCARRDRAGIGDDVRHRAKWRLPLDMLDEMTGTWGLPKLPVVAGSGYGDCALFRHGLAKRGLHYVVQIDPAATAHPAPATPATAPYAGRGRPPRPAYPDRPVTVKQLVLAAGRAGARPVTWHHGSRRTKSNTTAGMRSHFLRLRIRPTDRDGGTLPDCWLIAEWPPEADEPVNYWLSNMSARASLKSLTRYAKLRWRVEHDYRELRTGLGIDHFEGRSFIGWHRHVTLTVLAQAFCALLRLDLKADAPGVS</sequence>
<dbReference type="AlphaFoldDB" id="A0A919NEN7"/>
<dbReference type="InterPro" id="IPR038721">
    <property type="entry name" value="IS701-like_DDE_dom"/>
</dbReference>
<dbReference type="RefSeq" id="WP_203685034.1">
    <property type="nucleotide sequence ID" value="NZ_BOMW01000100.1"/>
</dbReference>
<feature type="region of interest" description="Disordered" evidence="1">
    <location>
        <begin position="80"/>
        <end position="102"/>
    </location>
</feature>